<evidence type="ECO:0000256" key="8">
    <source>
        <dbReference type="ARBA" id="ARBA00022679"/>
    </source>
</evidence>
<dbReference type="EC" id="2.5.1.9" evidence="5 10"/>
<comment type="function">
    <text evidence="2">Catalyzes the dismutation of two molecules of 6,7-dimethyl-8-ribityllumazine, resulting in the formation of riboflavin and 5-amino-6-(D-ribitylamino)uracil.</text>
</comment>
<dbReference type="PANTHER" id="PTHR21098:SF0">
    <property type="entry name" value="RIBOFLAVIN SYNTHASE"/>
    <property type="match status" value="1"/>
</dbReference>
<evidence type="ECO:0000256" key="11">
    <source>
        <dbReference type="PROSITE-ProRule" id="PRU00524"/>
    </source>
</evidence>
<evidence type="ECO:0000256" key="3">
    <source>
        <dbReference type="ARBA" id="ARBA00004887"/>
    </source>
</evidence>
<evidence type="ECO:0000313" key="13">
    <source>
        <dbReference type="EMBL" id="ACM06130.1"/>
    </source>
</evidence>
<evidence type="ECO:0000256" key="9">
    <source>
        <dbReference type="ARBA" id="ARBA00022737"/>
    </source>
</evidence>
<evidence type="ECO:0000313" key="14">
    <source>
        <dbReference type="Proteomes" id="UP000000447"/>
    </source>
</evidence>
<evidence type="ECO:0000256" key="10">
    <source>
        <dbReference type="NCBIfam" id="TIGR00187"/>
    </source>
</evidence>
<proteinExistence type="predicted"/>
<evidence type="ECO:0000256" key="4">
    <source>
        <dbReference type="ARBA" id="ARBA00011233"/>
    </source>
</evidence>
<dbReference type="FunFam" id="2.40.30.20:FF:000003">
    <property type="entry name" value="Riboflavin synthase, alpha subunit"/>
    <property type="match status" value="1"/>
</dbReference>
<evidence type="ECO:0000259" key="12">
    <source>
        <dbReference type="PROSITE" id="PS51177"/>
    </source>
</evidence>
<evidence type="ECO:0000256" key="5">
    <source>
        <dbReference type="ARBA" id="ARBA00012827"/>
    </source>
</evidence>
<dbReference type="PROSITE" id="PS51177">
    <property type="entry name" value="LUMAZINE_BIND"/>
    <property type="match status" value="2"/>
</dbReference>
<protein>
    <recommendedName>
        <fullName evidence="6 10">Riboflavin synthase</fullName>
        <ecNumber evidence="5 10">2.5.1.9</ecNumber>
    </recommendedName>
</protein>
<comment type="catalytic activity">
    <reaction evidence="1">
        <text>2 6,7-dimethyl-8-(1-D-ribityl)lumazine + H(+) = 5-amino-6-(D-ribitylamino)uracil + riboflavin</text>
        <dbReference type="Rhea" id="RHEA:20772"/>
        <dbReference type="ChEBI" id="CHEBI:15378"/>
        <dbReference type="ChEBI" id="CHEBI:15934"/>
        <dbReference type="ChEBI" id="CHEBI:57986"/>
        <dbReference type="ChEBI" id="CHEBI:58201"/>
        <dbReference type="EC" id="2.5.1.9"/>
    </reaction>
</comment>
<feature type="domain" description="Lumazine-binding" evidence="12">
    <location>
        <begin position="2"/>
        <end position="98"/>
    </location>
</feature>
<keyword evidence="9" id="KW-0677">Repeat</keyword>
<dbReference type="STRING" id="309801.trd_0503"/>
<keyword evidence="14" id="KW-1185">Reference proteome</keyword>
<organism evidence="13 14">
    <name type="scientific">Thermomicrobium roseum (strain ATCC 27502 / DSM 5159 / P-2)</name>
    <dbReference type="NCBI Taxonomy" id="309801"/>
    <lineage>
        <taxon>Bacteria</taxon>
        <taxon>Pseudomonadati</taxon>
        <taxon>Thermomicrobiota</taxon>
        <taxon>Thermomicrobia</taxon>
        <taxon>Thermomicrobiales</taxon>
        <taxon>Thermomicrobiaceae</taxon>
        <taxon>Thermomicrobium</taxon>
    </lineage>
</organism>
<dbReference type="Gene3D" id="2.40.30.20">
    <property type="match status" value="2"/>
</dbReference>
<comment type="subunit">
    <text evidence="4">Homotrimer.</text>
</comment>
<dbReference type="InterPro" id="IPR023366">
    <property type="entry name" value="ATP_synth_asu-like_sf"/>
</dbReference>
<dbReference type="InterPro" id="IPR026017">
    <property type="entry name" value="Lumazine-bd_dom"/>
</dbReference>
<keyword evidence="8 13" id="KW-0808">Transferase</keyword>
<dbReference type="AlphaFoldDB" id="B9KYF7"/>
<dbReference type="Pfam" id="PF00677">
    <property type="entry name" value="Lum_binding"/>
    <property type="match status" value="2"/>
</dbReference>
<name>B9KYF7_THERP</name>
<dbReference type="Proteomes" id="UP000000447">
    <property type="component" value="Chromosome"/>
</dbReference>
<feature type="repeat" description="Lumazine-binding" evidence="11">
    <location>
        <begin position="2"/>
        <end position="98"/>
    </location>
</feature>
<dbReference type="NCBIfam" id="NF006767">
    <property type="entry name" value="PRK09289.1"/>
    <property type="match status" value="1"/>
</dbReference>
<dbReference type="PANTHER" id="PTHR21098">
    <property type="entry name" value="RIBOFLAVIN SYNTHASE ALPHA CHAIN"/>
    <property type="match status" value="1"/>
</dbReference>
<dbReference type="KEGG" id="tro:trd_0503"/>
<evidence type="ECO:0000256" key="6">
    <source>
        <dbReference type="ARBA" id="ARBA00013950"/>
    </source>
</evidence>
<dbReference type="GO" id="GO:0004746">
    <property type="term" value="F:riboflavin synthase activity"/>
    <property type="evidence" value="ECO:0007669"/>
    <property type="project" value="UniProtKB-UniRule"/>
</dbReference>
<dbReference type="InterPro" id="IPR001783">
    <property type="entry name" value="Lumazine-bd"/>
</dbReference>
<dbReference type="EMBL" id="CP001275">
    <property type="protein sequence ID" value="ACM06130.1"/>
    <property type="molecule type" value="Genomic_DNA"/>
</dbReference>
<dbReference type="SUPFAM" id="SSF63380">
    <property type="entry name" value="Riboflavin synthase domain-like"/>
    <property type="match status" value="2"/>
</dbReference>
<feature type="repeat" description="Lumazine-binding" evidence="11">
    <location>
        <begin position="99"/>
        <end position="195"/>
    </location>
</feature>
<dbReference type="NCBIfam" id="TIGR00187">
    <property type="entry name" value="ribE"/>
    <property type="match status" value="1"/>
</dbReference>
<dbReference type="GO" id="GO:0009231">
    <property type="term" value="P:riboflavin biosynthetic process"/>
    <property type="evidence" value="ECO:0007669"/>
    <property type="project" value="UniProtKB-KW"/>
</dbReference>
<comment type="pathway">
    <text evidence="3">Cofactor biosynthesis; riboflavin biosynthesis; riboflavin from 2-hydroxy-3-oxobutyl phosphate and 5-amino-6-(D-ribitylamino)uracil: step 2/2.</text>
</comment>
<evidence type="ECO:0000256" key="1">
    <source>
        <dbReference type="ARBA" id="ARBA00000968"/>
    </source>
</evidence>
<dbReference type="eggNOG" id="COG0307">
    <property type="taxonomic scope" value="Bacteria"/>
</dbReference>
<keyword evidence="7" id="KW-0686">Riboflavin biosynthesis</keyword>
<evidence type="ECO:0000256" key="2">
    <source>
        <dbReference type="ARBA" id="ARBA00002803"/>
    </source>
</evidence>
<sequence length="222" mass="23888">MMFTGIVEEIGRVLAIQPVSGGGLRLRIGCRTVVEGTRLGDSIAVDGVCLTVTDLAPDSFQVELQPVTVRRSTLGRIAVGDLVNLERALPVGGRFGGHYVQGHVDTVGRIVMMYRDGAALIVRIAAPAEAMRYVVERGFIAVDGASLTVQRRFPSEFEVSLVAYTQEHITLPRKRPGALVNLEVDIIAKYVEQFLALGASGALSLESLHRAGFVSARTEVES</sequence>
<gene>
    <name evidence="13" type="primary">ribE</name>
    <name evidence="13" type="ordered locus">trd_0503</name>
</gene>
<dbReference type="PIRSF" id="PIRSF000498">
    <property type="entry name" value="Riboflavin_syn_A"/>
    <property type="match status" value="1"/>
</dbReference>
<reference evidence="13 14" key="1">
    <citation type="journal article" date="2009" name="PLoS ONE">
        <title>Complete genome sequence of the aerobic CO-oxidizing thermophile Thermomicrobium roseum.</title>
        <authorList>
            <person name="Wu D."/>
            <person name="Raymond J."/>
            <person name="Wu M."/>
            <person name="Chatterji S."/>
            <person name="Ren Q."/>
            <person name="Graham J.E."/>
            <person name="Bryant D.A."/>
            <person name="Robb F."/>
            <person name="Colman A."/>
            <person name="Tallon L.J."/>
            <person name="Badger J.H."/>
            <person name="Madupu R."/>
            <person name="Ward N.L."/>
            <person name="Eisen J.A."/>
        </authorList>
    </citation>
    <scope>NUCLEOTIDE SEQUENCE [LARGE SCALE GENOMIC DNA]</scope>
    <source>
        <strain evidence="14">ATCC 27502 / DSM 5159 / P-2</strain>
    </source>
</reference>
<feature type="domain" description="Lumazine-binding" evidence="12">
    <location>
        <begin position="99"/>
        <end position="195"/>
    </location>
</feature>
<dbReference type="CDD" id="cd00402">
    <property type="entry name" value="Riboflavin_synthase_like"/>
    <property type="match status" value="1"/>
</dbReference>
<accession>B9KYF7</accession>
<dbReference type="FunFam" id="2.40.30.20:FF:000004">
    <property type="entry name" value="Riboflavin synthase, alpha subunit"/>
    <property type="match status" value="1"/>
</dbReference>
<dbReference type="HOGENOM" id="CLU_034388_2_0_0"/>
<evidence type="ECO:0000256" key="7">
    <source>
        <dbReference type="ARBA" id="ARBA00022619"/>
    </source>
</evidence>
<dbReference type="InterPro" id="IPR017938">
    <property type="entry name" value="Riboflavin_synthase-like_b-brl"/>
</dbReference>